<dbReference type="PANTHER" id="PTHR13102">
    <property type="entry name" value="NUCLEOLAR PROTEIN 9"/>
    <property type="match status" value="1"/>
</dbReference>
<dbReference type="GO" id="GO:0000056">
    <property type="term" value="P:ribosomal small subunit export from nucleus"/>
    <property type="evidence" value="ECO:0007669"/>
    <property type="project" value="TreeGrafter"/>
</dbReference>
<dbReference type="SUPFAM" id="SSF48371">
    <property type="entry name" value="ARM repeat"/>
    <property type="match status" value="1"/>
</dbReference>
<dbReference type="Proteomes" id="UP000005408">
    <property type="component" value="Unassembled WGS sequence"/>
</dbReference>
<dbReference type="OMA" id="HHLVRNF"/>
<dbReference type="GO" id="GO:0000472">
    <property type="term" value="P:endonucleolytic cleavage to generate mature 5'-end of SSU-rRNA from (SSU-rRNA, 5.8S rRNA, LSU-rRNA)"/>
    <property type="evidence" value="ECO:0007669"/>
    <property type="project" value="TreeGrafter"/>
</dbReference>
<proteinExistence type="predicted"/>
<protein>
    <recommendedName>
        <fullName evidence="5">Nucleolar protein 9</fullName>
    </recommendedName>
</protein>
<dbReference type="PANTHER" id="PTHR13102:SF0">
    <property type="entry name" value="NUCLEOLAR PROTEIN 9"/>
    <property type="match status" value="1"/>
</dbReference>
<dbReference type="Pfam" id="PF22493">
    <property type="entry name" value="PUF_NOP9"/>
    <property type="match status" value="1"/>
</dbReference>
<dbReference type="GO" id="GO:0000447">
    <property type="term" value="P:endonucleolytic cleavage in ITS1 to separate SSU-rRNA from 5.8S rRNA and LSU-rRNA from tricistronic rRNA transcript (SSU-rRNA, 5.8S rRNA, LSU-rRNA)"/>
    <property type="evidence" value="ECO:0007669"/>
    <property type="project" value="TreeGrafter"/>
</dbReference>
<evidence type="ECO:0000313" key="4">
    <source>
        <dbReference type="Proteomes" id="UP000005408"/>
    </source>
</evidence>
<dbReference type="AlphaFoldDB" id="A0A8W8KNU6"/>
<reference evidence="3" key="1">
    <citation type="submission" date="2022-08" db="UniProtKB">
        <authorList>
            <consortium name="EnsemblMetazoa"/>
        </authorList>
    </citation>
    <scope>IDENTIFICATION</scope>
    <source>
        <strain evidence="3">05x7-T-G4-1.051#20</strain>
    </source>
</reference>
<dbReference type="InterPro" id="IPR001313">
    <property type="entry name" value="Pumilio_RNA-bd_rpt"/>
</dbReference>
<dbReference type="InterPro" id="IPR011989">
    <property type="entry name" value="ARM-like"/>
</dbReference>
<dbReference type="PROSITE" id="PS50302">
    <property type="entry name" value="PUM"/>
    <property type="match status" value="1"/>
</dbReference>
<dbReference type="GO" id="GO:0003723">
    <property type="term" value="F:RNA binding"/>
    <property type="evidence" value="ECO:0007669"/>
    <property type="project" value="InterPro"/>
</dbReference>
<dbReference type="InterPro" id="IPR016024">
    <property type="entry name" value="ARM-type_fold"/>
</dbReference>
<organism evidence="3 4">
    <name type="scientific">Magallana gigas</name>
    <name type="common">Pacific oyster</name>
    <name type="synonym">Crassostrea gigas</name>
    <dbReference type="NCBI Taxonomy" id="29159"/>
    <lineage>
        <taxon>Eukaryota</taxon>
        <taxon>Metazoa</taxon>
        <taxon>Spiralia</taxon>
        <taxon>Lophotrochozoa</taxon>
        <taxon>Mollusca</taxon>
        <taxon>Bivalvia</taxon>
        <taxon>Autobranchia</taxon>
        <taxon>Pteriomorphia</taxon>
        <taxon>Ostreida</taxon>
        <taxon>Ostreoidea</taxon>
        <taxon>Ostreidae</taxon>
        <taxon>Magallana</taxon>
    </lineage>
</organism>
<name>A0A8W8KNU6_MAGGI</name>
<dbReference type="SMART" id="SM00025">
    <property type="entry name" value="Pumilio"/>
    <property type="match status" value="5"/>
</dbReference>
<dbReference type="GO" id="GO:0005730">
    <property type="term" value="C:nucleolus"/>
    <property type="evidence" value="ECO:0007669"/>
    <property type="project" value="TreeGrafter"/>
</dbReference>
<dbReference type="EnsemblMetazoa" id="G23938.1">
    <property type="protein sequence ID" value="G23938.1:cds"/>
    <property type="gene ID" value="G23938"/>
</dbReference>
<sequence>MLKEDMDKKEKKANPKAHKRLIDKNVNEETVNYYVRIAATLDEGFEGDEDRELFLRNVFIQLEKEDIHVFMHPSLQDVLVKLTELSNVEQTIKLLQILKDNTAELLNDGKARKVMCSLLLQVAEFSGGEKSKEQQEHLEELQEVFLEICQSLKRDVENVLVVKTVLQVLSGHVNMSAKDIGMKRNKTTWNYTPPTEFIQTFHEMCEEIFSLDDIQEKVEHNKASMVLTHVFPLLHKVDTPTCHKFIRKYLTLSGVLTDHEKFQWLVSDSRGSFLMQAIIECCSDEIYTELYSSVCKGHLLSLAVHPQANFVLESLIKGAKDKEQFEEIFVELKENFEDILAFNHLRVITSLAKAACQLKTCQMKLVKHLLRAFHCFEPEDRQIMFVPLLATLTTYEVYFGIEEGSDKPENENPTLGKVNIHGSLILQTLLEFKNPKYVVNSLLHMTPKNLQCLACDPSGSHIMEVYFKSTTVTEKNKAAMVDKLQDVLQDIACSSCGSWIIETMWTELPLPQKTVIVKALAKHDRRLAGDQYGRFIHRHCGVSTYINSVRNWTQMQTSSQKKRKMFEDILQTSGTKTKKKKE</sequence>
<dbReference type="GO" id="GO:0030686">
    <property type="term" value="C:90S preribosome"/>
    <property type="evidence" value="ECO:0007669"/>
    <property type="project" value="TreeGrafter"/>
</dbReference>
<evidence type="ECO:0000256" key="1">
    <source>
        <dbReference type="ARBA" id="ARBA00022737"/>
    </source>
</evidence>
<accession>A0A8W8KNU6</accession>
<dbReference type="GO" id="GO:0030688">
    <property type="term" value="C:preribosome, small subunit precursor"/>
    <property type="evidence" value="ECO:0007669"/>
    <property type="project" value="TreeGrafter"/>
</dbReference>
<evidence type="ECO:0000256" key="2">
    <source>
        <dbReference type="PROSITE-ProRule" id="PRU00317"/>
    </source>
</evidence>
<dbReference type="OrthoDB" id="9987665at2759"/>
<dbReference type="GO" id="GO:0000480">
    <property type="term" value="P:endonucleolytic cleavage in 5'-ETS of tricistronic rRNA transcript (SSU-rRNA, 5.8S rRNA, LSU-rRNA)"/>
    <property type="evidence" value="ECO:0007669"/>
    <property type="project" value="TreeGrafter"/>
</dbReference>
<keyword evidence="1" id="KW-0677">Repeat</keyword>
<evidence type="ECO:0000313" key="3">
    <source>
        <dbReference type="EnsemblMetazoa" id="G23938.1:cds"/>
    </source>
</evidence>
<feature type="repeat" description="Pumilio" evidence="2">
    <location>
        <begin position="289"/>
        <end position="331"/>
    </location>
</feature>
<evidence type="ECO:0008006" key="5">
    <source>
        <dbReference type="Google" id="ProtNLM"/>
    </source>
</evidence>
<dbReference type="Gene3D" id="1.25.10.10">
    <property type="entry name" value="Leucine-rich Repeat Variant"/>
    <property type="match status" value="2"/>
</dbReference>
<dbReference type="InterPro" id="IPR040000">
    <property type="entry name" value="NOP9"/>
</dbReference>
<keyword evidence="4" id="KW-1185">Reference proteome</keyword>